<proteinExistence type="evidence at transcript level"/>
<dbReference type="GO" id="GO:0006082">
    <property type="term" value="P:organic acid metabolic process"/>
    <property type="evidence" value="ECO:0007669"/>
    <property type="project" value="TreeGrafter"/>
</dbReference>
<evidence type="ECO:0000313" key="10">
    <source>
        <dbReference type="EMBL" id="AKH03496.1"/>
    </source>
</evidence>
<keyword evidence="3 7" id="KW-0479">Metal-binding</keyword>
<dbReference type="AlphaFoldDB" id="A0A0F7J1N8"/>
<accession>A0A0F7J1N8</accession>
<evidence type="ECO:0000256" key="2">
    <source>
        <dbReference type="ARBA" id="ARBA00010617"/>
    </source>
</evidence>
<keyword evidence="4 8" id="KW-0560">Oxidoreductase</keyword>
<comment type="cofactor">
    <cofactor evidence="1 7">
        <name>heme</name>
        <dbReference type="ChEBI" id="CHEBI:30413"/>
    </cofactor>
</comment>
<keyword evidence="9" id="KW-1133">Transmembrane helix</keyword>
<dbReference type="Gene3D" id="1.10.630.10">
    <property type="entry name" value="Cytochrome P450"/>
    <property type="match status" value="1"/>
</dbReference>
<keyword evidence="9" id="KW-0472">Membrane</keyword>
<feature type="transmembrane region" description="Helical" evidence="9">
    <location>
        <begin position="6"/>
        <end position="28"/>
    </location>
</feature>
<dbReference type="GO" id="GO:0006805">
    <property type="term" value="P:xenobiotic metabolic process"/>
    <property type="evidence" value="ECO:0007669"/>
    <property type="project" value="TreeGrafter"/>
</dbReference>
<organism evidence="10">
    <name type="scientific">Paracyclopina nana</name>
    <name type="common">Marine copepod</name>
    <dbReference type="NCBI Taxonomy" id="565004"/>
    <lineage>
        <taxon>Eukaryota</taxon>
        <taxon>Metazoa</taxon>
        <taxon>Ecdysozoa</taxon>
        <taxon>Arthropoda</taxon>
        <taxon>Crustacea</taxon>
        <taxon>Multicrustacea</taxon>
        <taxon>Hexanauplia</taxon>
        <taxon>Copepoda</taxon>
        <taxon>Cyclopoida</taxon>
        <taxon>Cyclopettidae</taxon>
        <taxon>Paracyclopina</taxon>
    </lineage>
</organism>
<dbReference type="Pfam" id="PF00067">
    <property type="entry name" value="p450"/>
    <property type="match status" value="1"/>
</dbReference>
<evidence type="ECO:0000256" key="4">
    <source>
        <dbReference type="ARBA" id="ARBA00023002"/>
    </source>
</evidence>
<dbReference type="GO" id="GO:0016712">
    <property type="term" value="F:oxidoreductase activity, acting on paired donors, with incorporation or reduction of molecular oxygen, reduced flavin or flavoprotein as one donor, and incorporation of one atom of oxygen"/>
    <property type="evidence" value="ECO:0007669"/>
    <property type="project" value="TreeGrafter"/>
</dbReference>
<evidence type="ECO:0000256" key="7">
    <source>
        <dbReference type="PIRSR" id="PIRSR602401-1"/>
    </source>
</evidence>
<dbReference type="InterPro" id="IPR050182">
    <property type="entry name" value="Cytochrome_P450_fam2"/>
</dbReference>
<evidence type="ECO:0000256" key="8">
    <source>
        <dbReference type="RuleBase" id="RU000461"/>
    </source>
</evidence>
<name>A0A0F7J1N8_PARNA</name>
<protein>
    <submittedName>
        <fullName evidence="10">Cytochrome P450 18E1</fullName>
    </submittedName>
</protein>
<dbReference type="EMBL" id="KP899564">
    <property type="protein sequence ID" value="AKH03496.1"/>
    <property type="molecule type" value="mRNA"/>
</dbReference>
<evidence type="ECO:0000256" key="9">
    <source>
        <dbReference type="SAM" id="Phobius"/>
    </source>
</evidence>
<dbReference type="FunFam" id="1.10.630.10:FF:000036">
    <property type="entry name" value="CYtochrome P450 family"/>
    <property type="match status" value="1"/>
</dbReference>
<sequence>MAILKHLFTDLTSTMSVASIALLVYFLVRQYSRIKRLPPGPWGFPVIGVLFSIKKEFHLFLMDHVKTFGKVLSLKMGSETIVVISDHKLIKKAFMSRDFTARPKTELTDLLGGYGVINAEGDLWKSQRRYLLNQKLGMRHWGPGMSQIEKRVEHEAVQLLDTLYREHNSVPVNPAALVNCAVSNVICSMIMNTRFEHTSSEFQHFMHIFDEGFRLFTLTGAMIYLPFLKYMPGVSKALKQLRSNRAEMLEFVKKIIDSHKEDLDPTNPRDLIDSYLITIEKMRQSNNNNDEVATEDIFHGFDPEVQLEQIILDLFSAGVETLKTSVLWSIVYMLHYPEVMRKVQAELDAKVGPNRLPTVKDMSQLTYTKATMYEIMRRSSVVPMGTTHSTDRAVEFEGYVIPQNAHVIPLLHAVHMDPEVWDKPEELRPERFLTADGSAVQKPENFLPFGIGQRMCLGDQLAEKEFFLFFTTLLHCFDLQSPKDTPLPSLRGVAAVTVTPEDFEVICVPRNLSALHNSMSSEDFKDSTNLWSSAISHQSRTYG</sequence>
<keyword evidence="5 7" id="KW-0408">Iron</keyword>
<dbReference type="PANTHER" id="PTHR24300:SF413">
    <property type="entry name" value="CYTOCHROME P450 18A1"/>
    <property type="match status" value="1"/>
</dbReference>
<dbReference type="GO" id="GO:0005506">
    <property type="term" value="F:iron ion binding"/>
    <property type="evidence" value="ECO:0007669"/>
    <property type="project" value="InterPro"/>
</dbReference>
<dbReference type="InterPro" id="IPR002401">
    <property type="entry name" value="Cyt_P450_E_grp-I"/>
</dbReference>
<gene>
    <name evidence="10" type="primary">CYP18E1</name>
</gene>
<evidence type="ECO:0000256" key="3">
    <source>
        <dbReference type="ARBA" id="ARBA00022723"/>
    </source>
</evidence>
<dbReference type="GO" id="GO:0008395">
    <property type="term" value="F:steroid hydroxylase activity"/>
    <property type="evidence" value="ECO:0007669"/>
    <property type="project" value="TreeGrafter"/>
</dbReference>
<dbReference type="PRINTS" id="PR00385">
    <property type="entry name" value="P450"/>
</dbReference>
<evidence type="ECO:0000256" key="6">
    <source>
        <dbReference type="ARBA" id="ARBA00023033"/>
    </source>
</evidence>
<evidence type="ECO:0000256" key="1">
    <source>
        <dbReference type="ARBA" id="ARBA00001971"/>
    </source>
</evidence>
<dbReference type="GO" id="GO:0005737">
    <property type="term" value="C:cytoplasm"/>
    <property type="evidence" value="ECO:0007669"/>
    <property type="project" value="TreeGrafter"/>
</dbReference>
<comment type="similarity">
    <text evidence="2 8">Belongs to the cytochrome P450 family.</text>
</comment>
<dbReference type="InterPro" id="IPR017972">
    <property type="entry name" value="Cyt_P450_CS"/>
</dbReference>
<dbReference type="InterPro" id="IPR036396">
    <property type="entry name" value="Cyt_P450_sf"/>
</dbReference>
<keyword evidence="9" id="KW-0812">Transmembrane</keyword>
<dbReference type="PANTHER" id="PTHR24300">
    <property type="entry name" value="CYTOCHROME P450 508A4-RELATED"/>
    <property type="match status" value="1"/>
</dbReference>
<keyword evidence="6 8" id="KW-0503">Monooxygenase</keyword>
<feature type="binding site" description="axial binding residue" evidence="7">
    <location>
        <position position="456"/>
    </location>
    <ligand>
        <name>heme</name>
        <dbReference type="ChEBI" id="CHEBI:30413"/>
    </ligand>
    <ligandPart>
        <name>Fe</name>
        <dbReference type="ChEBI" id="CHEBI:18248"/>
    </ligandPart>
</feature>
<dbReference type="GO" id="GO:0020037">
    <property type="term" value="F:heme binding"/>
    <property type="evidence" value="ECO:0007669"/>
    <property type="project" value="InterPro"/>
</dbReference>
<dbReference type="PRINTS" id="PR00463">
    <property type="entry name" value="EP450I"/>
</dbReference>
<reference evidence="10" key="1">
    <citation type="journal article" date="2015" name="Environ. Sci. Technol.">
        <title>Identification of the Full 46 Cytochrome P450 (CYP) Complement and Modulation of CYP Expression in Response to Water-Accommodated Fractions of Crude Oil in the Cyclopoid Copepod Paracyclopina nana.</title>
        <authorList>
            <person name="Han J."/>
            <person name="Won E.J."/>
            <person name="Kim H.S."/>
            <person name="Nelson D.R."/>
            <person name="Lee S.J."/>
            <person name="Park H.G."/>
            <person name="Lee J.S."/>
        </authorList>
    </citation>
    <scope>NUCLEOTIDE SEQUENCE</scope>
</reference>
<dbReference type="InterPro" id="IPR001128">
    <property type="entry name" value="Cyt_P450"/>
</dbReference>
<dbReference type="SUPFAM" id="SSF48264">
    <property type="entry name" value="Cytochrome P450"/>
    <property type="match status" value="1"/>
</dbReference>
<evidence type="ECO:0000256" key="5">
    <source>
        <dbReference type="ARBA" id="ARBA00023004"/>
    </source>
</evidence>
<dbReference type="PROSITE" id="PS00086">
    <property type="entry name" value="CYTOCHROME_P450"/>
    <property type="match status" value="1"/>
</dbReference>
<keyword evidence="7 8" id="KW-0349">Heme</keyword>